<dbReference type="PANTHER" id="PTHR46663">
    <property type="entry name" value="DIGUANYLATE CYCLASE DGCT-RELATED"/>
    <property type="match status" value="1"/>
</dbReference>
<comment type="caution">
    <text evidence="3">The sequence shown here is derived from an EMBL/GenBank/DDBJ whole genome shotgun (WGS) entry which is preliminary data.</text>
</comment>
<keyword evidence="1" id="KW-0812">Transmembrane</keyword>
<sequence>MTMNLSGINLHYVLYGLFVIVLLAGVIYIRTLLAERNTLRELAYRDPVTGLLNRNGFEHFWSTFKGKDNLAVLSLDLDRFKEINDSYGHNAGDQLLKEVSEDLRQVTNKNLLAFRMGGDEFLFIMKNRDPNQVEILAGLILSKISRPYYIQERDMSVTGSIGISLCHASKVDRARMLEEADRAMYHAKRLGKNCYYVFSRPEPENQVHEDEQDAV</sequence>
<keyword evidence="1" id="KW-0472">Membrane</keyword>
<dbReference type="SUPFAM" id="SSF55073">
    <property type="entry name" value="Nucleotide cyclase"/>
    <property type="match status" value="1"/>
</dbReference>
<dbReference type="Gene3D" id="3.30.70.270">
    <property type="match status" value="1"/>
</dbReference>
<dbReference type="InterPro" id="IPR043128">
    <property type="entry name" value="Rev_trsase/Diguanyl_cyclase"/>
</dbReference>
<dbReference type="InterPro" id="IPR029787">
    <property type="entry name" value="Nucleotide_cyclase"/>
</dbReference>
<dbReference type="PROSITE" id="PS50887">
    <property type="entry name" value="GGDEF"/>
    <property type="match status" value="1"/>
</dbReference>
<dbReference type="SMART" id="SM00267">
    <property type="entry name" value="GGDEF"/>
    <property type="match status" value="1"/>
</dbReference>
<dbReference type="Pfam" id="PF00990">
    <property type="entry name" value="GGDEF"/>
    <property type="match status" value="1"/>
</dbReference>
<reference evidence="3 4" key="1">
    <citation type="submission" date="2019-08" db="EMBL/GenBank/DDBJ databases">
        <title>Genome sequencing of Paenibacillus faecis DSM 23593(T).</title>
        <authorList>
            <person name="Kook J.-K."/>
            <person name="Park S.-N."/>
            <person name="Lim Y.K."/>
        </authorList>
    </citation>
    <scope>NUCLEOTIDE SEQUENCE [LARGE SCALE GENOMIC DNA]</scope>
    <source>
        <strain evidence="3 4">DSM 23593</strain>
    </source>
</reference>
<keyword evidence="1" id="KW-1133">Transmembrane helix</keyword>
<feature type="domain" description="GGDEF" evidence="2">
    <location>
        <begin position="68"/>
        <end position="200"/>
    </location>
</feature>
<dbReference type="OrthoDB" id="9759607at2"/>
<dbReference type="CDD" id="cd01949">
    <property type="entry name" value="GGDEF"/>
    <property type="match status" value="1"/>
</dbReference>
<dbReference type="Proteomes" id="UP000325218">
    <property type="component" value="Unassembled WGS sequence"/>
</dbReference>
<evidence type="ECO:0000259" key="2">
    <source>
        <dbReference type="PROSITE" id="PS50887"/>
    </source>
</evidence>
<dbReference type="AlphaFoldDB" id="A0A5D0CXM2"/>
<proteinExistence type="predicted"/>
<dbReference type="InterPro" id="IPR052163">
    <property type="entry name" value="DGC-Regulatory_Protein"/>
</dbReference>
<evidence type="ECO:0000313" key="4">
    <source>
        <dbReference type="Proteomes" id="UP000325218"/>
    </source>
</evidence>
<name>A0A5D0CXM2_9BACL</name>
<evidence type="ECO:0000256" key="1">
    <source>
        <dbReference type="SAM" id="Phobius"/>
    </source>
</evidence>
<feature type="transmembrane region" description="Helical" evidence="1">
    <location>
        <begin position="12"/>
        <end position="33"/>
    </location>
</feature>
<dbReference type="NCBIfam" id="TIGR00254">
    <property type="entry name" value="GGDEF"/>
    <property type="match status" value="1"/>
</dbReference>
<organism evidence="3 4">
    <name type="scientific">Paenibacillus faecis</name>
    <dbReference type="NCBI Taxonomy" id="862114"/>
    <lineage>
        <taxon>Bacteria</taxon>
        <taxon>Bacillati</taxon>
        <taxon>Bacillota</taxon>
        <taxon>Bacilli</taxon>
        <taxon>Bacillales</taxon>
        <taxon>Paenibacillaceae</taxon>
        <taxon>Paenibacillus</taxon>
    </lineage>
</organism>
<dbReference type="RefSeq" id="WP_148449982.1">
    <property type="nucleotide sequence ID" value="NZ_BORZ01000002.1"/>
</dbReference>
<dbReference type="InterPro" id="IPR000160">
    <property type="entry name" value="GGDEF_dom"/>
</dbReference>
<keyword evidence="4" id="KW-1185">Reference proteome</keyword>
<protein>
    <submittedName>
        <fullName evidence="3">GGDEF domain-containing protein</fullName>
    </submittedName>
</protein>
<accession>A0A5D0CXM2</accession>
<gene>
    <name evidence="3" type="ORF">FRY98_01705</name>
</gene>
<dbReference type="PANTHER" id="PTHR46663:SF2">
    <property type="entry name" value="GGDEF DOMAIN-CONTAINING PROTEIN"/>
    <property type="match status" value="1"/>
</dbReference>
<evidence type="ECO:0000313" key="3">
    <source>
        <dbReference type="EMBL" id="TYA14430.1"/>
    </source>
</evidence>
<dbReference type="EMBL" id="VSDO01000001">
    <property type="protein sequence ID" value="TYA14430.1"/>
    <property type="molecule type" value="Genomic_DNA"/>
</dbReference>